<keyword evidence="1" id="KW-0732">Signal</keyword>
<feature type="signal peptide" evidence="1">
    <location>
        <begin position="1"/>
        <end position="20"/>
    </location>
</feature>
<dbReference type="AlphaFoldDB" id="A0A6A5CBL7"/>
<evidence type="ECO:0000313" key="4">
    <source>
        <dbReference type="Proteomes" id="UP000444721"/>
    </source>
</evidence>
<dbReference type="PROSITE" id="PS51352">
    <property type="entry name" value="THIOREDOXIN_2"/>
    <property type="match status" value="1"/>
</dbReference>
<reference evidence="3 4" key="1">
    <citation type="journal article" date="2019" name="Sci. Rep.">
        <title>Nanopore sequencing improves the draft genome of the human pathogenic amoeba Naegleria fowleri.</title>
        <authorList>
            <person name="Liechti N."/>
            <person name="Schurch N."/>
            <person name="Bruggmann R."/>
            <person name="Wittwer M."/>
        </authorList>
    </citation>
    <scope>NUCLEOTIDE SEQUENCE [LARGE SCALE GENOMIC DNA]</scope>
    <source>
        <strain evidence="3 4">ATCC 30894</strain>
    </source>
</reference>
<dbReference type="RefSeq" id="XP_044567372.1">
    <property type="nucleotide sequence ID" value="XM_044702013.1"/>
</dbReference>
<dbReference type="VEuPathDB" id="AmoebaDB:NfTy_017900"/>
<feature type="domain" description="Thioredoxin" evidence="2">
    <location>
        <begin position="20"/>
        <end position="146"/>
    </location>
</feature>
<dbReference type="InterPro" id="IPR051063">
    <property type="entry name" value="PDI"/>
</dbReference>
<gene>
    <name evidence="3" type="ORF">FDP41_011589</name>
</gene>
<name>A0A6A5CBL7_NAEFO</name>
<dbReference type="Gene3D" id="3.40.30.10">
    <property type="entry name" value="Glutaredoxin"/>
    <property type="match status" value="1"/>
</dbReference>
<dbReference type="EMBL" id="VFQX01000009">
    <property type="protein sequence ID" value="KAF0982659.1"/>
    <property type="molecule type" value="Genomic_DNA"/>
</dbReference>
<comment type="caution">
    <text evidence="3">The sequence shown here is derived from an EMBL/GenBank/DDBJ whole genome shotgun (WGS) entry which is preliminary data.</text>
</comment>
<dbReference type="Pfam" id="PF00085">
    <property type="entry name" value="Thioredoxin"/>
    <property type="match status" value="1"/>
</dbReference>
<dbReference type="CDD" id="cd02961">
    <property type="entry name" value="PDI_a_family"/>
    <property type="match status" value="1"/>
</dbReference>
<dbReference type="InterPro" id="IPR013766">
    <property type="entry name" value="Thioredoxin_domain"/>
</dbReference>
<dbReference type="PANTHER" id="PTHR45672">
    <property type="entry name" value="PROTEIN DISULFIDE-ISOMERASE C17H9.14C-RELATED"/>
    <property type="match status" value="1"/>
</dbReference>
<dbReference type="VEuPathDB" id="AmoebaDB:FDP41_011589"/>
<keyword evidence="4" id="KW-1185">Reference proteome</keyword>
<dbReference type="GO" id="GO:0003756">
    <property type="term" value="F:protein disulfide isomerase activity"/>
    <property type="evidence" value="ECO:0007669"/>
    <property type="project" value="TreeGrafter"/>
</dbReference>
<accession>A0A6A5CBL7</accession>
<dbReference type="SUPFAM" id="SSF52833">
    <property type="entry name" value="Thioredoxin-like"/>
    <property type="match status" value="1"/>
</dbReference>
<dbReference type="GeneID" id="68118804"/>
<evidence type="ECO:0000259" key="2">
    <source>
        <dbReference type="PROSITE" id="PS51352"/>
    </source>
</evidence>
<dbReference type="GO" id="GO:0005783">
    <property type="term" value="C:endoplasmic reticulum"/>
    <property type="evidence" value="ECO:0007669"/>
    <property type="project" value="TreeGrafter"/>
</dbReference>
<protein>
    <recommendedName>
        <fullName evidence="2">Thioredoxin domain-containing protein</fullName>
    </recommendedName>
</protein>
<dbReference type="InterPro" id="IPR036249">
    <property type="entry name" value="Thioredoxin-like_sf"/>
</dbReference>
<evidence type="ECO:0000313" key="3">
    <source>
        <dbReference type="EMBL" id="KAF0982659.1"/>
    </source>
</evidence>
<dbReference type="VEuPathDB" id="AmoebaDB:NF0097260"/>
<feature type="chain" id="PRO_5025344211" description="Thioredoxin domain-containing protein" evidence="1">
    <location>
        <begin position="21"/>
        <end position="146"/>
    </location>
</feature>
<sequence>MKSSLLFVLLFALIAFQCFSSSGIESVNASLKPQSRMRGVKELTSRNFNSYIQRHKYVLVEFYAPWCPHSIENSRNIKRLGRKLLGSRKFKVAKINGYRYNSIAKQVSLDGFPTVYLFVNGKKVEYKGYSLAPRKVIKWARKQVKQ</sequence>
<dbReference type="Proteomes" id="UP000444721">
    <property type="component" value="Unassembled WGS sequence"/>
</dbReference>
<evidence type="ECO:0000256" key="1">
    <source>
        <dbReference type="SAM" id="SignalP"/>
    </source>
</evidence>
<proteinExistence type="predicted"/>
<dbReference type="GO" id="GO:0006457">
    <property type="term" value="P:protein folding"/>
    <property type="evidence" value="ECO:0007669"/>
    <property type="project" value="TreeGrafter"/>
</dbReference>
<organism evidence="3 4">
    <name type="scientific">Naegleria fowleri</name>
    <name type="common">Brain eating amoeba</name>
    <dbReference type="NCBI Taxonomy" id="5763"/>
    <lineage>
        <taxon>Eukaryota</taxon>
        <taxon>Discoba</taxon>
        <taxon>Heterolobosea</taxon>
        <taxon>Tetramitia</taxon>
        <taxon>Eutetramitia</taxon>
        <taxon>Vahlkampfiidae</taxon>
        <taxon>Naegleria</taxon>
    </lineage>
</organism>
<dbReference type="OrthoDB" id="1935635at2759"/>